<dbReference type="InterPro" id="IPR004813">
    <property type="entry name" value="OPT"/>
</dbReference>
<protein>
    <recommendedName>
        <fullName evidence="13">Oligopeptide transporter</fullName>
    </recommendedName>
</protein>
<feature type="transmembrane region" description="Helical" evidence="10">
    <location>
        <begin position="326"/>
        <end position="345"/>
    </location>
</feature>
<keyword evidence="4 10" id="KW-0812">Transmembrane</keyword>
<evidence type="ECO:0000256" key="9">
    <source>
        <dbReference type="SAM" id="MobiDB-lite"/>
    </source>
</evidence>
<feature type="transmembrane region" description="Helical" evidence="10">
    <location>
        <begin position="486"/>
        <end position="505"/>
    </location>
</feature>
<dbReference type="Proteomes" id="UP001150942">
    <property type="component" value="Unassembled WGS sequence"/>
</dbReference>
<evidence type="ECO:0000256" key="7">
    <source>
        <dbReference type="ARBA" id="ARBA00022989"/>
    </source>
</evidence>
<evidence type="ECO:0000256" key="1">
    <source>
        <dbReference type="ARBA" id="ARBA00004141"/>
    </source>
</evidence>
<dbReference type="EMBL" id="JAPQKQ010000001">
    <property type="protein sequence ID" value="KAJ5213339.1"/>
    <property type="molecule type" value="Genomic_DNA"/>
</dbReference>
<evidence type="ECO:0000256" key="5">
    <source>
        <dbReference type="ARBA" id="ARBA00022856"/>
    </source>
</evidence>
<gene>
    <name evidence="11" type="ORF">N7449_000508</name>
</gene>
<dbReference type="GO" id="GO:0016020">
    <property type="term" value="C:membrane"/>
    <property type="evidence" value="ECO:0007669"/>
    <property type="project" value="UniProtKB-SubCell"/>
</dbReference>
<dbReference type="NCBIfam" id="TIGR00728">
    <property type="entry name" value="OPT_sfam"/>
    <property type="match status" value="1"/>
</dbReference>
<evidence type="ECO:0000256" key="3">
    <source>
        <dbReference type="ARBA" id="ARBA00022448"/>
    </source>
</evidence>
<comment type="caution">
    <text evidence="11">The sequence shown here is derived from an EMBL/GenBank/DDBJ whole genome shotgun (WGS) entry which is preliminary data.</text>
</comment>
<keyword evidence="6" id="KW-0653">Protein transport</keyword>
<feature type="transmembrane region" description="Helical" evidence="10">
    <location>
        <begin position="663"/>
        <end position="681"/>
    </location>
</feature>
<comment type="subcellular location">
    <subcellularLocation>
        <location evidence="1">Membrane</location>
        <topology evidence="1">Multi-pass membrane protein</topology>
    </subcellularLocation>
</comment>
<evidence type="ECO:0008006" key="13">
    <source>
        <dbReference type="Google" id="ProtNLM"/>
    </source>
</evidence>
<keyword evidence="7 10" id="KW-1133">Transmembrane helix</keyword>
<dbReference type="GO" id="GO:0015031">
    <property type="term" value="P:protein transport"/>
    <property type="evidence" value="ECO:0007669"/>
    <property type="project" value="UniProtKB-KW"/>
</dbReference>
<dbReference type="OrthoDB" id="9986677at2759"/>
<dbReference type="GO" id="GO:0035673">
    <property type="term" value="F:oligopeptide transmembrane transporter activity"/>
    <property type="evidence" value="ECO:0007669"/>
    <property type="project" value="InterPro"/>
</dbReference>
<proteinExistence type="inferred from homology"/>
<keyword evidence="3" id="KW-0813">Transport</keyword>
<keyword evidence="5" id="KW-0571">Peptide transport</keyword>
<feature type="transmembrane region" description="Helical" evidence="10">
    <location>
        <begin position="693"/>
        <end position="719"/>
    </location>
</feature>
<dbReference type="Pfam" id="PF03169">
    <property type="entry name" value="OPT"/>
    <property type="match status" value="1"/>
</dbReference>
<dbReference type="PANTHER" id="PTHR22601">
    <property type="entry name" value="ISP4 LIKE PROTEIN"/>
    <property type="match status" value="1"/>
</dbReference>
<dbReference type="AlphaFoldDB" id="A0A9W9N5X8"/>
<evidence type="ECO:0000256" key="4">
    <source>
        <dbReference type="ARBA" id="ARBA00022692"/>
    </source>
</evidence>
<feature type="transmembrane region" description="Helical" evidence="10">
    <location>
        <begin position="739"/>
        <end position="763"/>
    </location>
</feature>
<evidence type="ECO:0000256" key="6">
    <source>
        <dbReference type="ARBA" id="ARBA00022927"/>
    </source>
</evidence>
<feature type="region of interest" description="Disordered" evidence="9">
    <location>
        <begin position="1"/>
        <end position="33"/>
    </location>
</feature>
<feature type="transmembrane region" description="Helical" evidence="10">
    <location>
        <begin position="154"/>
        <end position="175"/>
    </location>
</feature>
<dbReference type="InterPro" id="IPR004648">
    <property type="entry name" value="Oligpept_transpt"/>
</dbReference>
<evidence type="ECO:0000256" key="2">
    <source>
        <dbReference type="ARBA" id="ARBA00008807"/>
    </source>
</evidence>
<accession>A0A9W9N5X8</accession>
<organism evidence="11 12">
    <name type="scientific">Penicillium cf. viridicatum</name>
    <dbReference type="NCBI Taxonomy" id="2972119"/>
    <lineage>
        <taxon>Eukaryota</taxon>
        <taxon>Fungi</taxon>
        <taxon>Dikarya</taxon>
        <taxon>Ascomycota</taxon>
        <taxon>Pezizomycotina</taxon>
        <taxon>Eurotiomycetes</taxon>
        <taxon>Eurotiomycetidae</taxon>
        <taxon>Eurotiales</taxon>
        <taxon>Aspergillaceae</taxon>
        <taxon>Penicillium</taxon>
    </lineage>
</organism>
<evidence type="ECO:0000256" key="8">
    <source>
        <dbReference type="ARBA" id="ARBA00023136"/>
    </source>
</evidence>
<evidence type="ECO:0000256" key="10">
    <source>
        <dbReference type="SAM" id="Phobius"/>
    </source>
</evidence>
<keyword evidence="12" id="KW-1185">Reference proteome</keyword>
<evidence type="ECO:0000313" key="11">
    <source>
        <dbReference type="EMBL" id="KAJ5213339.1"/>
    </source>
</evidence>
<feature type="transmembrane region" description="Helical" evidence="10">
    <location>
        <begin position="243"/>
        <end position="259"/>
    </location>
</feature>
<reference evidence="11" key="2">
    <citation type="journal article" date="2023" name="IMA Fungus">
        <title>Comparative genomic study of the Penicillium genus elucidates a diverse pangenome and 15 lateral gene transfer events.</title>
        <authorList>
            <person name="Petersen C."/>
            <person name="Sorensen T."/>
            <person name="Nielsen M.R."/>
            <person name="Sondergaard T.E."/>
            <person name="Sorensen J.L."/>
            <person name="Fitzpatrick D.A."/>
            <person name="Frisvad J.C."/>
            <person name="Nielsen K.L."/>
        </authorList>
    </citation>
    <scope>NUCLEOTIDE SEQUENCE</scope>
    <source>
        <strain evidence="11">IBT 20477</strain>
    </source>
</reference>
<sequence length="792" mass="88939">MEATPTKTGSLVERQPSAGVNSEKPGEKGGDMNKVASIQEVPLPYYDDAESLSKENAAPLATAEEIVTHVIHVDDDPTLNPWTFRMFFIGLGLSAFGAVLQEIMYFKPQVVYVSVMFLTVLAQTLGTAMSTFIPRRGVIGRFLNPFPWNRKEHTAAVLMSSAAAVSALSTEALAVQKLWYGGYPNQAAGIFITLSSQLIGYGVAGMMRNVLVNPTSMLYPVNLPITTVMETLHKPKMETKQRFKVFWIVFAAIFCWEWFPEYIFPLLSAVSIFCLADQSNPVFTNLFGGSQGNEGMGLLSVCFDWNYIAGFGSPLWMPLQTLVNSFIGYLGGIALSMALYYGNVWRAKDFPFMSQLLYDQTSNTTTSVQYNETAIMNPDFTVNSTMIDQAGAPYLTATYVNYLITSNAGLTATIVHMLLWNYAEVSLGWAWITLSNMKKILDPSVYMFWRHTGVRTEEEKERIRQDPSIDPHYKLMLDYDEVPSSWYFLVFAVSWIVGLVCLYVMKSTLPWWGFIIATIFLIVFTVFFGAQYAMTGFSYNLQPIFQMLAGYMIPGRPLANMYFTTYTYNGITQGQLLLRDLKLAQQNKLSPKATFVTQVIGCVMGALLNYVMMITIVENQAAILKSAEGTNIWSGSQIQQFNTLAIAWSIAPKMFSIGARYEWVTAAFLVGFLAPLPFYLMHRFFPHQRIWSYLNSAIILWYLGELFVGLNASLTSYYILGAFGQFYLRRYRPQWFVKWNYLLSAALDGGTQVMVFLATFAVFGGSGNSIAFPTWAGNRADNFDYCAYNAQS</sequence>
<evidence type="ECO:0000313" key="12">
    <source>
        <dbReference type="Proteomes" id="UP001150942"/>
    </source>
</evidence>
<feature type="transmembrane region" description="Helical" evidence="10">
    <location>
        <begin position="511"/>
        <end position="530"/>
    </location>
</feature>
<feature type="transmembrane region" description="Helical" evidence="10">
    <location>
        <begin position="112"/>
        <end position="133"/>
    </location>
</feature>
<feature type="transmembrane region" description="Helical" evidence="10">
    <location>
        <begin position="187"/>
        <end position="207"/>
    </location>
</feature>
<comment type="similarity">
    <text evidence="2">Belongs to the oligopeptide OPT transporter family.</text>
</comment>
<name>A0A9W9N5X8_9EURO</name>
<reference evidence="11" key="1">
    <citation type="submission" date="2022-11" db="EMBL/GenBank/DDBJ databases">
        <authorList>
            <person name="Petersen C."/>
        </authorList>
    </citation>
    <scope>NUCLEOTIDE SEQUENCE</scope>
    <source>
        <strain evidence="11">IBT 20477</strain>
    </source>
</reference>
<feature type="transmembrane region" description="Helical" evidence="10">
    <location>
        <begin position="595"/>
        <end position="617"/>
    </location>
</feature>
<feature type="transmembrane region" description="Helical" evidence="10">
    <location>
        <begin position="86"/>
        <end position="106"/>
    </location>
</feature>
<keyword evidence="8 10" id="KW-0472">Membrane</keyword>